<protein>
    <recommendedName>
        <fullName evidence="5">Lytic transglycosylase domain-containing protein</fullName>
    </recommendedName>
</protein>
<dbReference type="Proteomes" id="UP001138997">
    <property type="component" value="Unassembled WGS sequence"/>
</dbReference>
<name>A0A9X1NFR8_9ACTN</name>
<reference evidence="3" key="1">
    <citation type="submission" date="2021-11" db="EMBL/GenBank/DDBJ databases">
        <title>Streptomyces corallinus and Kineosporia corallina sp. nov., two new coral-derived marine actinobacteria.</title>
        <authorList>
            <person name="Buangrab K."/>
            <person name="Sutthacheep M."/>
            <person name="Yeemin T."/>
            <person name="Harunari E."/>
            <person name="Igarashi Y."/>
            <person name="Sripreechasak P."/>
            <person name="Kanchanasin P."/>
            <person name="Tanasupawat S."/>
            <person name="Phongsopitanun W."/>
        </authorList>
    </citation>
    <scope>NUCLEOTIDE SEQUENCE</scope>
    <source>
        <strain evidence="3">JCM 31032</strain>
    </source>
</reference>
<sequence length="363" mass="38383">MTTVAGVERSTGADPITPAGGNRSYPKRSELRRAEARRNASRPADSRPSGAPSRSQRPPSPATATRSAESHRRPSFQPHQGVAVAPTPAALPTPQTDPRRPAGIDLPVPHRVSADPFRNPARSAPMVPIAVPAPRPLLGKGVTGAARLAVMALVVGAQGIGASYLASHALPLFGDGSASAAFVLTEEETPEQKAEREEAEAQAQAEIEAAAIAAQEAAERNAAVKKATPAKADAAMAQYTQAKAAADRIEAEKKARENALRNAQRDPRSAAKVMLADRGWSSSEFSCLDSLWTKESQWNYKATNPSSGAYGIPQSYPGSKMASAGADWQTNPVTQIRWGLDYIADRYGSPCGAWSFSQAHNSY</sequence>
<keyword evidence="4" id="KW-1185">Reference proteome</keyword>
<feature type="coiled-coil region" evidence="1">
    <location>
        <begin position="196"/>
        <end position="266"/>
    </location>
</feature>
<dbReference type="RefSeq" id="WP_231444391.1">
    <property type="nucleotide sequence ID" value="NZ_JAJOMB010000011.1"/>
</dbReference>
<evidence type="ECO:0000256" key="2">
    <source>
        <dbReference type="SAM" id="MobiDB-lite"/>
    </source>
</evidence>
<feature type="compositionally biased region" description="Low complexity" evidence="2">
    <location>
        <begin position="46"/>
        <end position="57"/>
    </location>
</feature>
<organism evidence="3 4">
    <name type="scientific">Kineosporia babensis</name>
    <dbReference type="NCBI Taxonomy" id="499548"/>
    <lineage>
        <taxon>Bacteria</taxon>
        <taxon>Bacillati</taxon>
        <taxon>Actinomycetota</taxon>
        <taxon>Actinomycetes</taxon>
        <taxon>Kineosporiales</taxon>
        <taxon>Kineosporiaceae</taxon>
        <taxon>Kineosporia</taxon>
    </lineage>
</organism>
<dbReference type="SUPFAM" id="SSF53955">
    <property type="entry name" value="Lysozyme-like"/>
    <property type="match status" value="1"/>
</dbReference>
<feature type="compositionally biased region" description="Low complexity" evidence="2">
    <location>
        <begin position="82"/>
        <end position="94"/>
    </location>
</feature>
<comment type="caution">
    <text evidence="3">The sequence shown here is derived from an EMBL/GenBank/DDBJ whole genome shotgun (WGS) entry which is preliminary data.</text>
</comment>
<keyword evidence="1" id="KW-0175">Coiled coil</keyword>
<feature type="region of interest" description="Disordered" evidence="2">
    <location>
        <begin position="1"/>
        <end position="107"/>
    </location>
</feature>
<dbReference type="InterPro" id="IPR023346">
    <property type="entry name" value="Lysozyme-like_dom_sf"/>
</dbReference>
<evidence type="ECO:0000313" key="4">
    <source>
        <dbReference type="Proteomes" id="UP001138997"/>
    </source>
</evidence>
<gene>
    <name evidence="3" type="ORF">LR394_20605</name>
</gene>
<accession>A0A9X1NFR8</accession>
<dbReference type="EMBL" id="JAJOMB010000011">
    <property type="protein sequence ID" value="MCD5313313.1"/>
    <property type="molecule type" value="Genomic_DNA"/>
</dbReference>
<evidence type="ECO:0000313" key="3">
    <source>
        <dbReference type="EMBL" id="MCD5313313.1"/>
    </source>
</evidence>
<dbReference type="AlphaFoldDB" id="A0A9X1NFR8"/>
<proteinExistence type="predicted"/>
<feature type="compositionally biased region" description="Basic and acidic residues" evidence="2">
    <location>
        <begin position="27"/>
        <end position="38"/>
    </location>
</feature>
<evidence type="ECO:0000256" key="1">
    <source>
        <dbReference type="SAM" id="Coils"/>
    </source>
</evidence>
<evidence type="ECO:0008006" key="5">
    <source>
        <dbReference type="Google" id="ProtNLM"/>
    </source>
</evidence>